<dbReference type="InterPro" id="IPR003690">
    <property type="entry name" value="MTERF"/>
</dbReference>
<dbReference type="AlphaFoldDB" id="A0A8B8KK14"/>
<dbReference type="PANTHER" id="PTHR13068:SF173">
    <property type="entry name" value="EMB|CAB62602.1"/>
    <property type="match status" value="1"/>
</dbReference>
<keyword evidence="4" id="KW-1185">Reference proteome</keyword>
<dbReference type="RefSeq" id="XP_027344121.1">
    <property type="nucleotide sequence ID" value="XM_027488320.1"/>
</dbReference>
<dbReference type="SMART" id="SM00733">
    <property type="entry name" value="Mterf"/>
    <property type="match status" value="5"/>
</dbReference>
<dbReference type="PANTHER" id="PTHR13068">
    <property type="entry name" value="CGI-12 PROTEIN-RELATED"/>
    <property type="match status" value="1"/>
</dbReference>
<name>A0A8B8KK14_ABRPR</name>
<evidence type="ECO:0000313" key="4">
    <source>
        <dbReference type="Proteomes" id="UP000694853"/>
    </source>
</evidence>
<keyword evidence="2" id="KW-0804">Transcription</keyword>
<evidence type="ECO:0000256" key="1">
    <source>
        <dbReference type="ARBA" id="ARBA00007692"/>
    </source>
</evidence>
<keyword evidence="2" id="KW-0805">Transcription regulation</keyword>
<dbReference type="FunFam" id="1.25.70.10:FF:000001">
    <property type="entry name" value="Mitochondrial transcription termination factor-like"/>
    <property type="match status" value="1"/>
</dbReference>
<gene>
    <name evidence="5" type="primary">LOC113856489</name>
</gene>
<dbReference type="Pfam" id="PF02536">
    <property type="entry name" value="mTERF"/>
    <property type="match status" value="1"/>
</dbReference>
<dbReference type="PROSITE" id="PS51257">
    <property type="entry name" value="PROKAR_LIPOPROTEIN"/>
    <property type="match status" value="1"/>
</dbReference>
<dbReference type="InterPro" id="IPR038538">
    <property type="entry name" value="MTERF_sf"/>
</dbReference>
<reference evidence="5" key="2">
    <citation type="submission" date="2025-08" db="UniProtKB">
        <authorList>
            <consortium name="RefSeq"/>
        </authorList>
    </citation>
    <scope>IDENTIFICATION</scope>
    <source>
        <tissue evidence="5">Young leaves</tissue>
    </source>
</reference>
<accession>A0A8B8KK14</accession>
<dbReference type="GO" id="GO:0003676">
    <property type="term" value="F:nucleic acid binding"/>
    <property type="evidence" value="ECO:0007669"/>
    <property type="project" value="InterPro"/>
</dbReference>
<dbReference type="Gene3D" id="1.25.70.10">
    <property type="entry name" value="Transcription termination factor 3, mitochondrial"/>
    <property type="match status" value="2"/>
</dbReference>
<dbReference type="Proteomes" id="UP000694853">
    <property type="component" value="Unplaced"/>
</dbReference>
<dbReference type="GeneID" id="113856489"/>
<dbReference type="GO" id="GO:0006353">
    <property type="term" value="P:DNA-templated transcription termination"/>
    <property type="evidence" value="ECO:0007669"/>
    <property type="project" value="UniProtKB-KW"/>
</dbReference>
<keyword evidence="2" id="KW-0806">Transcription termination</keyword>
<evidence type="ECO:0000256" key="3">
    <source>
        <dbReference type="ARBA" id="ARBA00022946"/>
    </source>
</evidence>
<dbReference type="OrthoDB" id="637682at2759"/>
<reference evidence="4" key="1">
    <citation type="journal article" date="2019" name="Toxins">
        <title>Detection of Abrin-Like and Prepropulchellin-Like Toxin Genes and Transcripts Using Whole Genome Sequencing and Full-Length Transcript Sequencing of Abrus precatorius.</title>
        <authorList>
            <person name="Hovde B.T."/>
            <person name="Daligault H.E."/>
            <person name="Hanschen E.R."/>
            <person name="Kunde Y.A."/>
            <person name="Johnson M.B."/>
            <person name="Starkenburg S.R."/>
            <person name="Johnson S.L."/>
        </authorList>
    </citation>
    <scope>NUCLEOTIDE SEQUENCE [LARGE SCALE GENOMIC DNA]</scope>
</reference>
<sequence length="393" mass="45872">MQNRTFEFRHLMQFLKLHPPLLCPLNNLFSYSCLNHLFLSPFSTSSLSTQRRRSKVDTLLIDYLNAKFKFSRNQSIFISKHVSGHSFPQKPLSVLSFFEQIGFSETQILSMIRQKPQILFSDVDKTLRPKIKHLQLLGFEASDLCNFISNNSTLLTSSLKKSLVPSVEAIRKIVCNENDFIHVLHRCGWILPKYQKFMDNVIFLQSCGIVGSQLSMLLKQQSRLFVAPQSTIRKHVSRAVDMGFDENSRMLVHAIHTISGLSYKTFGRKLELINCFGFSKDESLQMFKRSPSLLRTSEKKLKVGLEFFLHTVMLPKLVLVRRPMILMYSMEDRILPRYRVWQLIISRKLCKKVPSYINVLYLSEEEFLYKYITRFRENAVELLVAYKGHHLET</sequence>
<evidence type="ECO:0000313" key="5">
    <source>
        <dbReference type="RefSeq" id="XP_027344121.1"/>
    </source>
</evidence>
<comment type="similarity">
    <text evidence="1">Belongs to the mTERF family.</text>
</comment>
<dbReference type="KEGG" id="aprc:113856489"/>
<evidence type="ECO:0000256" key="2">
    <source>
        <dbReference type="ARBA" id="ARBA00022472"/>
    </source>
</evidence>
<keyword evidence="3" id="KW-0809">Transit peptide</keyword>
<proteinExistence type="inferred from homology"/>
<organism evidence="4 5">
    <name type="scientific">Abrus precatorius</name>
    <name type="common">Indian licorice</name>
    <name type="synonym">Glycine abrus</name>
    <dbReference type="NCBI Taxonomy" id="3816"/>
    <lineage>
        <taxon>Eukaryota</taxon>
        <taxon>Viridiplantae</taxon>
        <taxon>Streptophyta</taxon>
        <taxon>Embryophyta</taxon>
        <taxon>Tracheophyta</taxon>
        <taxon>Spermatophyta</taxon>
        <taxon>Magnoliopsida</taxon>
        <taxon>eudicotyledons</taxon>
        <taxon>Gunneridae</taxon>
        <taxon>Pentapetalae</taxon>
        <taxon>rosids</taxon>
        <taxon>fabids</taxon>
        <taxon>Fabales</taxon>
        <taxon>Fabaceae</taxon>
        <taxon>Papilionoideae</taxon>
        <taxon>50 kb inversion clade</taxon>
        <taxon>NPAAA clade</taxon>
        <taxon>indigoferoid/millettioid clade</taxon>
        <taxon>Abreae</taxon>
        <taxon>Abrus</taxon>
    </lineage>
</organism>
<protein>
    <submittedName>
        <fullName evidence="5">Transcription termination factor MTERF5, chloroplastic</fullName>
    </submittedName>
</protein>